<accession>A0A0C3CJY2</accession>
<protein>
    <submittedName>
        <fullName evidence="1">Uncharacterized protein</fullName>
    </submittedName>
</protein>
<reference evidence="1 2" key="1">
    <citation type="submission" date="2014-04" db="EMBL/GenBank/DDBJ databases">
        <authorList>
            <consortium name="DOE Joint Genome Institute"/>
            <person name="Kuo A."/>
            <person name="Tarkka M."/>
            <person name="Buscot F."/>
            <person name="Kohler A."/>
            <person name="Nagy L.G."/>
            <person name="Floudas D."/>
            <person name="Copeland A."/>
            <person name="Barry K.W."/>
            <person name="Cichocki N."/>
            <person name="Veneault-Fourrey C."/>
            <person name="LaButti K."/>
            <person name="Lindquist E.A."/>
            <person name="Lipzen A."/>
            <person name="Lundell T."/>
            <person name="Morin E."/>
            <person name="Murat C."/>
            <person name="Sun H."/>
            <person name="Tunlid A."/>
            <person name="Henrissat B."/>
            <person name="Grigoriev I.V."/>
            <person name="Hibbett D.S."/>
            <person name="Martin F."/>
            <person name="Nordberg H.P."/>
            <person name="Cantor M.N."/>
            <person name="Hua S.X."/>
        </authorList>
    </citation>
    <scope>NUCLEOTIDE SEQUENCE [LARGE SCALE GENOMIC DNA]</scope>
    <source>
        <strain evidence="1 2">F 1598</strain>
    </source>
</reference>
<dbReference type="EMBL" id="KN832974">
    <property type="protein sequence ID" value="KIM90042.1"/>
    <property type="molecule type" value="Genomic_DNA"/>
</dbReference>
<keyword evidence="2" id="KW-1185">Reference proteome</keyword>
<gene>
    <name evidence="1" type="ORF">PILCRDRAFT_812851</name>
</gene>
<proteinExistence type="predicted"/>
<dbReference type="HOGENOM" id="CLU_2758675_0_0_1"/>
<dbReference type="InParanoid" id="A0A0C3CJY2"/>
<dbReference type="AlphaFoldDB" id="A0A0C3CJY2"/>
<dbReference type="Proteomes" id="UP000054166">
    <property type="component" value="Unassembled WGS sequence"/>
</dbReference>
<name>A0A0C3CJY2_PILCF</name>
<sequence length="70" mass="7549">MIVLWRLNRCFRRFAGIIGVVVPAFDTSSVDSYDVEDAESLSYSCAGALGGGSEHNSSGITNVKPVNVRR</sequence>
<evidence type="ECO:0000313" key="2">
    <source>
        <dbReference type="Proteomes" id="UP000054166"/>
    </source>
</evidence>
<reference evidence="2" key="2">
    <citation type="submission" date="2015-01" db="EMBL/GenBank/DDBJ databases">
        <title>Evolutionary Origins and Diversification of the Mycorrhizal Mutualists.</title>
        <authorList>
            <consortium name="DOE Joint Genome Institute"/>
            <consortium name="Mycorrhizal Genomics Consortium"/>
            <person name="Kohler A."/>
            <person name="Kuo A."/>
            <person name="Nagy L.G."/>
            <person name="Floudas D."/>
            <person name="Copeland A."/>
            <person name="Barry K.W."/>
            <person name="Cichocki N."/>
            <person name="Veneault-Fourrey C."/>
            <person name="LaButti K."/>
            <person name="Lindquist E.A."/>
            <person name="Lipzen A."/>
            <person name="Lundell T."/>
            <person name="Morin E."/>
            <person name="Murat C."/>
            <person name="Riley R."/>
            <person name="Ohm R."/>
            <person name="Sun H."/>
            <person name="Tunlid A."/>
            <person name="Henrissat B."/>
            <person name="Grigoriev I.V."/>
            <person name="Hibbett D.S."/>
            <person name="Martin F."/>
        </authorList>
    </citation>
    <scope>NUCLEOTIDE SEQUENCE [LARGE SCALE GENOMIC DNA]</scope>
    <source>
        <strain evidence="2">F 1598</strain>
    </source>
</reference>
<evidence type="ECO:0000313" key="1">
    <source>
        <dbReference type="EMBL" id="KIM90042.1"/>
    </source>
</evidence>
<organism evidence="1 2">
    <name type="scientific">Piloderma croceum (strain F 1598)</name>
    <dbReference type="NCBI Taxonomy" id="765440"/>
    <lineage>
        <taxon>Eukaryota</taxon>
        <taxon>Fungi</taxon>
        <taxon>Dikarya</taxon>
        <taxon>Basidiomycota</taxon>
        <taxon>Agaricomycotina</taxon>
        <taxon>Agaricomycetes</taxon>
        <taxon>Agaricomycetidae</taxon>
        <taxon>Atheliales</taxon>
        <taxon>Atheliaceae</taxon>
        <taxon>Piloderma</taxon>
    </lineage>
</organism>